<dbReference type="EMBL" id="PITK01000195">
    <property type="protein sequence ID" value="TBU19815.1"/>
    <property type="molecule type" value="Genomic_DNA"/>
</dbReference>
<reference evidence="2 3" key="1">
    <citation type="submission" date="2017-12" db="EMBL/GenBank/DDBJ databases">
        <authorList>
            <person name="Pombert J.-F."/>
            <person name="Haag K.L."/>
            <person name="Ebert D."/>
        </authorList>
    </citation>
    <scope>NUCLEOTIDE SEQUENCE [LARGE SCALE GENOMIC DNA]</scope>
    <source>
        <strain evidence="2">IL-G-3</strain>
    </source>
</reference>
<feature type="region of interest" description="Disordered" evidence="1">
    <location>
        <begin position="1"/>
        <end position="20"/>
    </location>
</feature>
<evidence type="ECO:0000313" key="3">
    <source>
        <dbReference type="Proteomes" id="UP000292282"/>
    </source>
</evidence>
<accession>A0A4Q9LZU9</accession>
<name>A0A4Q9LZU9_9MICR</name>
<proteinExistence type="predicted"/>
<comment type="caution">
    <text evidence="2">The sequence shown here is derived from an EMBL/GenBank/DDBJ whole genome shotgun (WGS) entry which is preliminary data.</text>
</comment>
<dbReference type="VEuPathDB" id="MicrosporidiaDB:CWI38_0195p0010"/>
<feature type="compositionally biased region" description="Basic residues" evidence="1">
    <location>
        <begin position="1"/>
        <end position="11"/>
    </location>
</feature>
<keyword evidence="3" id="KW-1185">Reference proteome</keyword>
<evidence type="ECO:0000313" key="2">
    <source>
        <dbReference type="EMBL" id="TBU19815.1"/>
    </source>
</evidence>
<evidence type="ECO:0000256" key="1">
    <source>
        <dbReference type="SAM" id="MobiDB-lite"/>
    </source>
</evidence>
<protein>
    <submittedName>
        <fullName evidence="2">Uncharacterized protein</fullName>
    </submittedName>
</protein>
<organism evidence="2 3">
    <name type="scientific">Hamiltosporidium tvaerminnensis</name>
    <dbReference type="NCBI Taxonomy" id="1176355"/>
    <lineage>
        <taxon>Eukaryota</taxon>
        <taxon>Fungi</taxon>
        <taxon>Fungi incertae sedis</taxon>
        <taxon>Microsporidia</taxon>
        <taxon>Dubosqiidae</taxon>
        <taxon>Hamiltosporidium</taxon>
    </lineage>
</organism>
<sequence length="112" mass="12841">MKVKTHNRGKSALKQSNNHGLRQVDLTNLLAADPSKYEKNGLTEAIHKLIMPEKPNTVVIVFCKRKENTTAVSDKIDHDRLDVYAEYNRQSLGGLQELSTDDDYFYRVEYLS</sequence>
<dbReference type="Proteomes" id="UP000292282">
    <property type="component" value="Unassembled WGS sequence"/>
</dbReference>
<gene>
    <name evidence="2" type="ORF">CWI38_0195p0010</name>
</gene>
<dbReference type="AlphaFoldDB" id="A0A4Q9LZU9"/>